<comment type="caution">
    <text evidence="2">The sequence shown here is derived from an EMBL/GenBank/DDBJ whole genome shotgun (WGS) entry which is preliminary data.</text>
</comment>
<evidence type="ECO:0000313" key="2">
    <source>
        <dbReference type="EMBL" id="POV94055.1"/>
    </source>
</evidence>
<evidence type="ECO:0000313" key="3">
    <source>
        <dbReference type="Proteomes" id="UP000239156"/>
    </source>
</evidence>
<reference evidence="2" key="1">
    <citation type="submission" date="2017-12" db="EMBL/GenBank/DDBJ databases">
        <title>Gene loss provides genomic basis for host adaptation in cereal stripe rust fungi.</title>
        <authorList>
            <person name="Xia C."/>
        </authorList>
    </citation>
    <scope>NUCLEOTIDE SEQUENCE [LARGE SCALE GENOMIC DNA]</scope>
    <source>
        <strain evidence="2">93-210</strain>
    </source>
</reference>
<dbReference type="VEuPathDB" id="FungiDB:PSTT_17048"/>
<keyword evidence="3" id="KW-1185">Reference proteome</keyword>
<proteinExistence type="predicted"/>
<dbReference type="VEuPathDB" id="FungiDB:PSHT_03706"/>
<accession>A0A2S4U9U2</accession>
<dbReference type="InterPro" id="IPR046496">
    <property type="entry name" value="DUF6589"/>
</dbReference>
<sequence length="893" mass="99469">MLTKFPSPWISTNFEGKLLFYTSFEPAPDTLNELLIAWFEFHLAARSPTTNMDPFANVDPALPRTNCSLPLFHTLAEKLIHISDVMLHHGLTPKKYLIGLLTHSHPDIVLKRSLWHSAQGHDSTFEIVDLIRQSVCSEAEGRARWQKYILAQAEECVQQEGKRYGEFKKGPYLSSSTMTTDFLSPESKASREDAVAKNEMPFFYNLTKSRLLCQLDNTTTNSMDYNSDDETASNFSDMSDDLAEPQDTCVLCYTPLERREKRVHVVAANISSMVQFISNRRVNALQMFNSLLFLACGLSERINSYLSFIGISSSRKTAQKALVTLGLQAEQNIISKASPSASPFGPLICIDNVDLKQSVRSKSINRENRMFHGTWGYLHTIDSKVLATINPLDLTLQSYKNSIAQSTHLVIKPALLIPSNDKNLHLNSVIKSQIARVLLGHLVCQIGGQTKIPLHPPAIDPITPHVPDITMLKLMVASNNSSEGIADVFESIINQTDMNPKEFYQELRVFEGDLGTCMLIESLRTLRRPSDFIENSLSNCVTLILGASHILWNFAQAFFLMHFGDHTNSQDLGAWHTVSALGIPSERPVLKKDFTLMISNLTKVHEATILQCLMTVMGANDAPLPSEKAPLSKGDIDSIIELCYERYFSPNALRQATTIKDQKHINLLLRLRDFATVVECNQSMLAASIVPLAPDITKGKAWPLCCQGFLSRGTELLVKANPNQMIAFNAIMCLTQFSAQLRSLVNNTKGHSGLANIYQSHKNLITHDSLKSFLQMARQYNICSIVSNRRGAIQPPIPDIDALGMDFIVKDFEQGGGKINRFNPATSLLYGDFTMIDEVETLENLDLIIAADEGEGLDNLDLIDESDFSRAETLQNADLMTGSDFIGRLSDAI</sequence>
<dbReference type="EMBL" id="PKSL01000463">
    <property type="protein sequence ID" value="POV94055.1"/>
    <property type="molecule type" value="Genomic_DNA"/>
</dbReference>
<feature type="domain" description="DUF6589" evidence="1">
    <location>
        <begin position="412"/>
        <end position="684"/>
    </location>
</feature>
<name>A0A2S4U9U2_9BASI</name>
<organism evidence="2 3">
    <name type="scientific">Puccinia striiformis</name>
    <dbReference type="NCBI Taxonomy" id="27350"/>
    <lineage>
        <taxon>Eukaryota</taxon>
        <taxon>Fungi</taxon>
        <taxon>Dikarya</taxon>
        <taxon>Basidiomycota</taxon>
        <taxon>Pucciniomycotina</taxon>
        <taxon>Pucciniomycetes</taxon>
        <taxon>Pucciniales</taxon>
        <taxon>Pucciniaceae</taxon>
        <taxon>Puccinia</taxon>
    </lineage>
</organism>
<dbReference type="Pfam" id="PF20231">
    <property type="entry name" value="DUF6589"/>
    <property type="match status" value="1"/>
</dbReference>
<gene>
    <name evidence="2" type="ORF">PSTT_17048</name>
</gene>
<protein>
    <recommendedName>
        <fullName evidence="1">DUF6589 domain-containing protein</fullName>
    </recommendedName>
</protein>
<evidence type="ECO:0000259" key="1">
    <source>
        <dbReference type="Pfam" id="PF20231"/>
    </source>
</evidence>
<dbReference type="AlphaFoldDB" id="A0A2S4U9U2"/>
<dbReference type="Proteomes" id="UP000239156">
    <property type="component" value="Unassembled WGS sequence"/>
</dbReference>